<dbReference type="EMBL" id="MUZR01000006">
    <property type="protein sequence ID" value="OOC11205.1"/>
    <property type="molecule type" value="Genomic_DNA"/>
</dbReference>
<keyword evidence="7" id="KW-0067">ATP-binding</keyword>
<evidence type="ECO:0000313" key="13">
    <source>
        <dbReference type="Proteomes" id="UP000189177"/>
    </source>
</evidence>
<keyword evidence="6" id="KW-0547">Nucleotide-binding</keyword>
<accession>A0A1V3A1J3</accession>
<keyword evidence="3" id="KW-0808">Transferase</keyword>
<sequence length="116" mass="13008">MMPPHATGTTLAGQPPASSPLERHRVLATLRAHRAILIREFGVRELALFGSLARNEADHESDIDILVDFPDPASAQQYFGLQFYLEDLLGRPVDLVTVRALRPELRPYVEREAIHV</sequence>
<dbReference type="Pfam" id="PF01909">
    <property type="entry name" value="NTP_transf_2"/>
    <property type="match status" value="1"/>
</dbReference>
<reference evidence="12 13" key="1">
    <citation type="submission" date="2017-02" db="EMBL/GenBank/DDBJ databases">
        <title>Genomic diversity within the haloalkaliphilic genus Thioalkalivibrio.</title>
        <authorList>
            <person name="Ahn A.-C."/>
            <person name="Meier-Kolthoff J."/>
            <person name="Overmars L."/>
            <person name="Richter M."/>
            <person name="Woyke T."/>
            <person name="Sorokin D.Y."/>
            <person name="Muyzer G."/>
        </authorList>
    </citation>
    <scope>NUCLEOTIDE SEQUENCE [LARGE SCALE GENOMIC DNA]</scope>
    <source>
        <strain evidence="12 13">HL17</strain>
    </source>
</reference>
<keyword evidence="5" id="KW-0479">Metal-binding</keyword>
<dbReference type="STRING" id="252474.B1A74_02105"/>
<dbReference type="InterPro" id="IPR002934">
    <property type="entry name" value="Polymerase_NTP_transf_dom"/>
</dbReference>
<dbReference type="CDD" id="cd05403">
    <property type="entry name" value="NT_KNTase_like"/>
    <property type="match status" value="1"/>
</dbReference>
<dbReference type="GO" id="GO:0016779">
    <property type="term" value="F:nucleotidyltransferase activity"/>
    <property type="evidence" value="ECO:0007669"/>
    <property type="project" value="UniProtKB-KW"/>
</dbReference>
<proteinExistence type="inferred from homology"/>
<evidence type="ECO:0000256" key="7">
    <source>
        <dbReference type="ARBA" id="ARBA00022840"/>
    </source>
</evidence>
<keyword evidence="4" id="KW-0548">Nucleotidyltransferase</keyword>
<dbReference type="GO" id="GO:0046872">
    <property type="term" value="F:metal ion binding"/>
    <property type="evidence" value="ECO:0007669"/>
    <property type="project" value="UniProtKB-KW"/>
</dbReference>
<dbReference type="RefSeq" id="WP_077243636.1">
    <property type="nucleotide sequence ID" value="NZ_MUZR01000006.1"/>
</dbReference>
<dbReference type="GO" id="GO:0005524">
    <property type="term" value="F:ATP binding"/>
    <property type="evidence" value="ECO:0007669"/>
    <property type="project" value="UniProtKB-KW"/>
</dbReference>
<keyword evidence="13" id="KW-1185">Reference proteome</keyword>
<dbReference type="InterPro" id="IPR052038">
    <property type="entry name" value="Type-VII_TA_antitoxin"/>
</dbReference>
<dbReference type="Proteomes" id="UP000189177">
    <property type="component" value="Unassembled WGS sequence"/>
</dbReference>
<dbReference type="PANTHER" id="PTHR33571:SF12">
    <property type="entry name" value="BSL3053 PROTEIN"/>
    <property type="match status" value="1"/>
</dbReference>
<feature type="domain" description="Polymerase nucleotidyl transferase" evidence="11">
    <location>
        <begin position="31"/>
        <end position="112"/>
    </location>
</feature>
<protein>
    <submittedName>
        <fullName evidence="12">DNA polymerase subunit beta</fullName>
    </submittedName>
</protein>
<evidence type="ECO:0000259" key="11">
    <source>
        <dbReference type="Pfam" id="PF01909"/>
    </source>
</evidence>
<name>A0A1V3A1J3_9GAMM</name>
<dbReference type="InterPro" id="IPR043519">
    <property type="entry name" value="NT_sf"/>
</dbReference>
<dbReference type="SUPFAM" id="SSF81301">
    <property type="entry name" value="Nucleotidyltransferase"/>
    <property type="match status" value="1"/>
</dbReference>
<dbReference type="PANTHER" id="PTHR33571">
    <property type="entry name" value="SSL8005 PROTEIN"/>
    <property type="match status" value="1"/>
</dbReference>
<evidence type="ECO:0000256" key="3">
    <source>
        <dbReference type="ARBA" id="ARBA00022679"/>
    </source>
</evidence>
<dbReference type="AlphaFoldDB" id="A0A1V3A1J3"/>
<evidence type="ECO:0000256" key="5">
    <source>
        <dbReference type="ARBA" id="ARBA00022723"/>
    </source>
</evidence>
<evidence type="ECO:0000256" key="4">
    <source>
        <dbReference type="ARBA" id="ARBA00022695"/>
    </source>
</evidence>
<evidence type="ECO:0000313" key="12">
    <source>
        <dbReference type="EMBL" id="OOC11205.1"/>
    </source>
</evidence>
<comment type="similarity">
    <text evidence="9">Belongs to the MntA antitoxin family.</text>
</comment>
<evidence type="ECO:0000256" key="2">
    <source>
        <dbReference type="ARBA" id="ARBA00022649"/>
    </source>
</evidence>
<evidence type="ECO:0000256" key="9">
    <source>
        <dbReference type="ARBA" id="ARBA00038276"/>
    </source>
</evidence>
<evidence type="ECO:0000256" key="6">
    <source>
        <dbReference type="ARBA" id="ARBA00022741"/>
    </source>
</evidence>
<comment type="cofactor">
    <cofactor evidence="1">
        <name>Mg(2+)</name>
        <dbReference type="ChEBI" id="CHEBI:18420"/>
    </cofactor>
</comment>
<dbReference type="Gene3D" id="3.30.460.10">
    <property type="entry name" value="Beta Polymerase, domain 2"/>
    <property type="match status" value="1"/>
</dbReference>
<gene>
    <name evidence="12" type="ORF">B1A74_02105</name>
</gene>
<evidence type="ECO:0000256" key="1">
    <source>
        <dbReference type="ARBA" id="ARBA00001946"/>
    </source>
</evidence>
<feature type="region of interest" description="Disordered" evidence="10">
    <location>
        <begin position="1"/>
        <end position="20"/>
    </location>
</feature>
<comment type="caution">
    <text evidence="12">The sequence shown here is derived from an EMBL/GenBank/DDBJ whole genome shotgun (WGS) entry which is preliminary data.</text>
</comment>
<evidence type="ECO:0000256" key="8">
    <source>
        <dbReference type="ARBA" id="ARBA00022842"/>
    </source>
</evidence>
<keyword evidence="8" id="KW-0460">Magnesium</keyword>
<evidence type="ECO:0000256" key="10">
    <source>
        <dbReference type="SAM" id="MobiDB-lite"/>
    </source>
</evidence>
<keyword evidence="2" id="KW-1277">Toxin-antitoxin system</keyword>
<organism evidence="12 13">
    <name type="scientific">Thioalkalivibrio halophilus</name>
    <dbReference type="NCBI Taxonomy" id="252474"/>
    <lineage>
        <taxon>Bacteria</taxon>
        <taxon>Pseudomonadati</taxon>
        <taxon>Pseudomonadota</taxon>
        <taxon>Gammaproteobacteria</taxon>
        <taxon>Chromatiales</taxon>
        <taxon>Ectothiorhodospiraceae</taxon>
        <taxon>Thioalkalivibrio</taxon>
    </lineage>
</organism>
<dbReference type="OrthoDB" id="9809323at2"/>